<protein>
    <recommendedName>
        <fullName evidence="2">histidine kinase</fullName>
        <ecNumber evidence="2">2.7.13.3</ecNumber>
    </recommendedName>
</protein>
<dbReference type="InterPro" id="IPR003594">
    <property type="entry name" value="HATPase_dom"/>
</dbReference>
<dbReference type="PRINTS" id="PR00344">
    <property type="entry name" value="BCTRLSENSOR"/>
</dbReference>
<dbReference type="Pfam" id="PF02518">
    <property type="entry name" value="HATPase_c"/>
    <property type="match status" value="1"/>
</dbReference>
<evidence type="ECO:0000256" key="8">
    <source>
        <dbReference type="SAM" id="Phobius"/>
    </source>
</evidence>
<evidence type="ECO:0000256" key="6">
    <source>
        <dbReference type="ARBA" id="ARBA00022840"/>
    </source>
</evidence>
<sequence>MFVRKFSQRFRWGTIRLPYKLLLVYMPLILLPALAGIYSLTESYTESSKTRSSEYATNLLGLMGQKIDDRLSSYEQLSKQIMTDDGLLERISVKPESIYENFQIQNEINEKLNVFWLGSGQNVYVKAIKIETPDAHYTYGKNAINDFDVGDVAYNKQVSNGKGSALWFMPQVYSDGYEKYEAFRLGRSIRDKKLNVLGTLTIIIDTRAVTDIFSQTKFQEDVAIKLLTPDNALILDNGERIAEGERQLLTYSQNQLHNGWRLSAQLPLSQLYEPIYRIAKMAVIIVLVCIILGLVVTQLLAMDLVIPIRRLMLNMKHGIKGVRPGKLKRFGGAIEIVEMNDTFISVMYEIEQLFDEISKQEAKKKDAEIRVLQNQMSPHFLYNTLNSIRWMAMIQKQDNIKEMVDSLNQMLTYALRGKGDPVALSSEIAMLRNYVTIQKVRYQHFQFTADIPEELGNAKVPKFLLQPLIENSLIHGLSQADRPGEISVRARREDDKLLLTVEDNGIGVEAERLEEIVAGFGHPDNHFGLHSVHERIQLHYGRGFGLTMKSVSGQGTEFTLALPLQLESSQEEENDA</sequence>
<evidence type="ECO:0000256" key="5">
    <source>
        <dbReference type="ARBA" id="ARBA00022777"/>
    </source>
</evidence>
<dbReference type="InterPro" id="IPR005467">
    <property type="entry name" value="His_kinase_dom"/>
</dbReference>
<feature type="domain" description="Histidine kinase" evidence="9">
    <location>
        <begin position="376"/>
        <end position="566"/>
    </location>
</feature>
<feature type="transmembrane region" description="Helical" evidence="8">
    <location>
        <begin position="281"/>
        <end position="306"/>
    </location>
</feature>
<keyword evidence="6" id="KW-0067">ATP-binding</keyword>
<dbReference type="EC" id="2.7.13.3" evidence="2"/>
<dbReference type="SUPFAM" id="SSF55874">
    <property type="entry name" value="ATPase domain of HSP90 chaperone/DNA topoisomerase II/histidine kinase"/>
    <property type="match status" value="1"/>
</dbReference>
<dbReference type="PROSITE" id="PS50109">
    <property type="entry name" value="HIS_KIN"/>
    <property type="match status" value="1"/>
</dbReference>
<dbReference type="GO" id="GO:0000155">
    <property type="term" value="F:phosphorelay sensor kinase activity"/>
    <property type="evidence" value="ECO:0007669"/>
    <property type="project" value="InterPro"/>
</dbReference>
<name>A0A494Y756_9BACL</name>
<proteinExistence type="predicted"/>
<evidence type="ECO:0000313" key="11">
    <source>
        <dbReference type="Proteomes" id="UP000282076"/>
    </source>
</evidence>
<keyword evidence="3" id="KW-0808">Transferase</keyword>
<dbReference type="RefSeq" id="WP_120973946.1">
    <property type="nucleotide sequence ID" value="NZ_RBZM01000001.1"/>
</dbReference>
<dbReference type="Gene3D" id="3.30.565.10">
    <property type="entry name" value="Histidine kinase-like ATPase, C-terminal domain"/>
    <property type="match status" value="1"/>
</dbReference>
<keyword evidence="5 10" id="KW-0418">Kinase</keyword>
<dbReference type="PANTHER" id="PTHR34220">
    <property type="entry name" value="SENSOR HISTIDINE KINASE YPDA"/>
    <property type="match status" value="1"/>
</dbReference>
<dbReference type="Proteomes" id="UP000282076">
    <property type="component" value="Unassembled WGS sequence"/>
</dbReference>
<dbReference type="InterPro" id="IPR010559">
    <property type="entry name" value="Sig_transdc_His_kin_internal"/>
</dbReference>
<dbReference type="InterPro" id="IPR036890">
    <property type="entry name" value="HATPase_C_sf"/>
</dbReference>
<keyword evidence="8" id="KW-0472">Membrane</keyword>
<keyword evidence="7" id="KW-0902">Two-component regulatory system</keyword>
<organism evidence="10 11">
    <name type="scientific">Cohnella endophytica</name>
    <dbReference type="NCBI Taxonomy" id="2419778"/>
    <lineage>
        <taxon>Bacteria</taxon>
        <taxon>Bacillati</taxon>
        <taxon>Bacillota</taxon>
        <taxon>Bacilli</taxon>
        <taxon>Bacillales</taxon>
        <taxon>Paenibacillaceae</taxon>
        <taxon>Cohnella</taxon>
    </lineage>
</organism>
<dbReference type="OrthoDB" id="9776552at2"/>
<dbReference type="SMART" id="SM00387">
    <property type="entry name" value="HATPase_c"/>
    <property type="match status" value="1"/>
</dbReference>
<keyword evidence="4" id="KW-0547">Nucleotide-binding</keyword>
<comment type="catalytic activity">
    <reaction evidence="1">
        <text>ATP + protein L-histidine = ADP + protein N-phospho-L-histidine.</text>
        <dbReference type="EC" id="2.7.13.3"/>
    </reaction>
</comment>
<evidence type="ECO:0000256" key="7">
    <source>
        <dbReference type="ARBA" id="ARBA00023012"/>
    </source>
</evidence>
<gene>
    <name evidence="10" type="ORF">D7Z26_01115</name>
</gene>
<keyword evidence="8" id="KW-0812">Transmembrane</keyword>
<keyword evidence="11" id="KW-1185">Reference proteome</keyword>
<dbReference type="Pfam" id="PF06580">
    <property type="entry name" value="His_kinase"/>
    <property type="match status" value="1"/>
</dbReference>
<evidence type="ECO:0000313" key="10">
    <source>
        <dbReference type="EMBL" id="RKP58134.1"/>
    </source>
</evidence>
<evidence type="ECO:0000256" key="1">
    <source>
        <dbReference type="ARBA" id="ARBA00000085"/>
    </source>
</evidence>
<evidence type="ECO:0000256" key="2">
    <source>
        <dbReference type="ARBA" id="ARBA00012438"/>
    </source>
</evidence>
<dbReference type="EMBL" id="RBZM01000001">
    <property type="protein sequence ID" value="RKP58134.1"/>
    <property type="molecule type" value="Genomic_DNA"/>
</dbReference>
<keyword evidence="8" id="KW-1133">Transmembrane helix</keyword>
<dbReference type="PANTHER" id="PTHR34220:SF7">
    <property type="entry name" value="SENSOR HISTIDINE KINASE YPDA"/>
    <property type="match status" value="1"/>
</dbReference>
<evidence type="ECO:0000259" key="9">
    <source>
        <dbReference type="PROSITE" id="PS50109"/>
    </source>
</evidence>
<dbReference type="GO" id="GO:0005524">
    <property type="term" value="F:ATP binding"/>
    <property type="evidence" value="ECO:0007669"/>
    <property type="project" value="UniProtKB-KW"/>
</dbReference>
<evidence type="ECO:0000256" key="4">
    <source>
        <dbReference type="ARBA" id="ARBA00022741"/>
    </source>
</evidence>
<dbReference type="InterPro" id="IPR004358">
    <property type="entry name" value="Sig_transdc_His_kin-like_C"/>
</dbReference>
<comment type="caution">
    <text evidence="10">The sequence shown here is derived from an EMBL/GenBank/DDBJ whole genome shotgun (WGS) entry which is preliminary data.</text>
</comment>
<evidence type="ECO:0000256" key="3">
    <source>
        <dbReference type="ARBA" id="ARBA00022679"/>
    </source>
</evidence>
<dbReference type="AlphaFoldDB" id="A0A494Y756"/>
<reference evidence="10 11" key="1">
    <citation type="submission" date="2018-10" db="EMBL/GenBank/DDBJ databases">
        <title>Cohnella sp. M2MS4P-1, whole genome shotgun sequence.</title>
        <authorList>
            <person name="Tuo L."/>
        </authorList>
    </citation>
    <scope>NUCLEOTIDE SEQUENCE [LARGE SCALE GENOMIC DNA]</scope>
    <source>
        <strain evidence="10 11">M2MS4P-1</strain>
    </source>
</reference>
<accession>A0A494Y756</accession>
<dbReference type="GO" id="GO:0016020">
    <property type="term" value="C:membrane"/>
    <property type="evidence" value="ECO:0007669"/>
    <property type="project" value="InterPro"/>
</dbReference>
<dbReference type="InterPro" id="IPR050640">
    <property type="entry name" value="Bact_2-comp_sensor_kinase"/>
</dbReference>